<dbReference type="Proteomes" id="UP000826271">
    <property type="component" value="Unassembled WGS sequence"/>
</dbReference>
<keyword evidence="10" id="KW-1185">Reference proteome</keyword>
<dbReference type="GO" id="GO:0005634">
    <property type="term" value="C:nucleus"/>
    <property type="evidence" value="ECO:0007669"/>
    <property type="project" value="UniProtKB-SubCell"/>
</dbReference>
<evidence type="ECO:0000256" key="5">
    <source>
        <dbReference type="ARBA" id="ARBA00022723"/>
    </source>
</evidence>
<accession>A0AAV6WAD7</accession>
<evidence type="ECO:0000256" key="7">
    <source>
        <dbReference type="ARBA" id="ARBA00023242"/>
    </source>
</evidence>
<dbReference type="GO" id="GO:0016787">
    <property type="term" value="F:hydrolase activity"/>
    <property type="evidence" value="ECO:0007669"/>
    <property type="project" value="UniProtKB-KW"/>
</dbReference>
<reference evidence="9" key="1">
    <citation type="submission" date="2019-10" db="EMBL/GenBank/DDBJ databases">
        <authorList>
            <person name="Zhang R."/>
            <person name="Pan Y."/>
            <person name="Wang J."/>
            <person name="Ma R."/>
            <person name="Yu S."/>
        </authorList>
    </citation>
    <scope>NUCLEOTIDE SEQUENCE</scope>
    <source>
        <strain evidence="9">LA-IB0</strain>
        <tissue evidence="9">Leaf</tissue>
    </source>
</reference>
<evidence type="ECO:0000256" key="2">
    <source>
        <dbReference type="ARBA" id="ARBA00004123"/>
    </source>
</evidence>
<keyword evidence="7" id="KW-0539">Nucleus</keyword>
<comment type="cofactor">
    <cofactor evidence="1">
        <name>a divalent metal cation</name>
        <dbReference type="ChEBI" id="CHEBI:60240"/>
    </cofactor>
</comment>
<evidence type="ECO:0000313" key="9">
    <source>
        <dbReference type="EMBL" id="KAG8364654.1"/>
    </source>
</evidence>
<keyword evidence="5" id="KW-0479">Metal-binding</keyword>
<dbReference type="Pfam" id="PF13359">
    <property type="entry name" value="DDE_Tnp_4"/>
    <property type="match status" value="1"/>
</dbReference>
<dbReference type="EMBL" id="WHWC01000018">
    <property type="protein sequence ID" value="KAG8364654.1"/>
    <property type="molecule type" value="Genomic_DNA"/>
</dbReference>
<comment type="caution">
    <text evidence="9">The sequence shown here is derived from an EMBL/GenBank/DDBJ whole genome shotgun (WGS) entry which is preliminary data.</text>
</comment>
<evidence type="ECO:0000313" key="10">
    <source>
        <dbReference type="Proteomes" id="UP000826271"/>
    </source>
</evidence>
<evidence type="ECO:0000256" key="1">
    <source>
        <dbReference type="ARBA" id="ARBA00001968"/>
    </source>
</evidence>
<comment type="similarity">
    <text evidence="3">Belongs to the HARBI1 family.</text>
</comment>
<name>A0AAV6WAD7_9LAMI</name>
<dbReference type="PANTHER" id="PTHR22930">
    <property type="match status" value="1"/>
</dbReference>
<dbReference type="AlphaFoldDB" id="A0AAV6WAD7"/>
<keyword evidence="4" id="KW-0540">Nuclease</keyword>
<dbReference type="PANTHER" id="PTHR22930:SF281">
    <property type="entry name" value="NUCLEASE"/>
    <property type="match status" value="1"/>
</dbReference>
<proteinExistence type="inferred from homology"/>
<protein>
    <recommendedName>
        <fullName evidence="8">DDE Tnp4 domain-containing protein</fullName>
    </recommendedName>
</protein>
<comment type="subcellular location">
    <subcellularLocation>
        <location evidence="2">Nucleus</location>
    </subcellularLocation>
</comment>
<dbReference type="GO" id="GO:0046872">
    <property type="term" value="F:metal ion binding"/>
    <property type="evidence" value="ECO:0007669"/>
    <property type="project" value="UniProtKB-KW"/>
</dbReference>
<dbReference type="GO" id="GO:0004518">
    <property type="term" value="F:nuclease activity"/>
    <property type="evidence" value="ECO:0007669"/>
    <property type="project" value="UniProtKB-KW"/>
</dbReference>
<evidence type="ECO:0000256" key="6">
    <source>
        <dbReference type="ARBA" id="ARBA00022801"/>
    </source>
</evidence>
<organism evidence="9 10">
    <name type="scientific">Buddleja alternifolia</name>
    <dbReference type="NCBI Taxonomy" id="168488"/>
    <lineage>
        <taxon>Eukaryota</taxon>
        <taxon>Viridiplantae</taxon>
        <taxon>Streptophyta</taxon>
        <taxon>Embryophyta</taxon>
        <taxon>Tracheophyta</taxon>
        <taxon>Spermatophyta</taxon>
        <taxon>Magnoliopsida</taxon>
        <taxon>eudicotyledons</taxon>
        <taxon>Gunneridae</taxon>
        <taxon>Pentapetalae</taxon>
        <taxon>asterids</taxon>
        <taxon>lamiids</taxon>
        <taxon>Lamiales</taxon>
        <taxon>Scrophulariaceae</taxon>
        <taxon>Buddlejeae</taxon>
        <taxon>Buddleja</taxon>
    </lineage>
</organism>
<keyword evidence="6" id="KW-0378">Hydrolase</keyword>
<evidence type="ECO:0000256" key="3">
    <source>
        <dbReference type="ARBA" id="ARBA00006958"/>
    </source>
</evidence>
<dbReference type="InterPro" id="IPR027806">
    <property type="entry name" value="HARBI1_dom"/>
</dbReference>
<evidence type="ECO:0000256" key="4">
    <source>
        <dbReference type="ARBA" id="ARBA00022722"/>
    </source>
</evidence>
<evidence type="ECO:0000259" key="8">
    <source>
        <dbReference type="Pfam" id="PF13359"/>
    </source>
</evidence>
<sequence>MLPNYQGCLGALDGMYINVQTPLRHKPRYRNRKGGISVNVLGVVDRIMNFVYMLPGWEGSAADGRVLRDAVSKANGLKIPTGQYYLCDNGYMNCPGFLAPYRGVRYHLDEWAQGCQAPQDQKELFDQRHSKACNIIECTWGIMKWRWVVLRSTTFYPLRTQNRMILSCALLHNLFVMRWS</sequence>
<dbReference type="InterPro" id="IPR045249">
    <property type="entry name" value="HARBI1-like"/>
</dbReference>
<gene>
    <name evidence="9" type="ORF">BUALT_Bualt18G0020300</name>
</gene>
<feature type="domain" description="DDE Tnp4" evidence="8">
    <location>
        <begin position="12"/>
        <end position="173"/>
    </location>
</feature>